<dbReference type="PANTHER" id="PTHR21405:SF0">
    <property type="entry name" value="TETRATRICOPEPTIDE REPEAT PROTEIN 36"/>
    <property type="match status" value="1"/>
</dbReference>
<organism evidence="2 3">
    <name type="scientific">Zalerion maritima</name>
    <dbReference type="NCBI Taxonomy" id="339359"/>
    <lineage>
        <taxon>Eukaryota</taxon>
        <taxon>Fungi</taxon>
        <taxon>Dikarya</taxon>
        <taxon>Ascomycota</taxon>
        <taxon>Pezizomycotina</taxon>
        <taxon>Sordariomycetes</taxon>
        <taxon>Lulworthiomycetidae</taxon>
        <taxon>Lulworthiales</taxon>
        <taxon>Lulworthiaceae</taxon>
        <taxon>Zalerion</taxon>
    </lineage>
</organism>
<reference evidence="2" key="1">
    <citation type="submission" date="2022-07" db="EMBL/GenBank/DDBJ databases">
        <title>Draft genome sequence of Zalerion maritima ATCC 34329, a (micro)plastics degrading marine fungus.</title>
        <authorList>
            <person name="Paco A."/>
            <person name="Goncalves M.F.M."/>
            <person name="Rocha-Santos T.A.P."/>
            <person name="Alves A."/>
        </authorList>
    </citation>
    <scope>NUCLEOTIDE SEQUENCE</scope>
    <source>
        <strain evidence="2">ATCC 34329</strain>
    </source>
</reference>
<comment type="caution">
    <text evidence="2">The sequence shown here is derived from an EMBL/GenBank/DDBJ whole genome shotgun (WGS) entry which is preliminary data.</text>
</comment>
<gene>
    <name evidence="2" type="ORF">MKZ38_004372</name>
</gene>
<dbReference type="EMBL" id="JAKWBI020000256">
    <property type="protein sequence ID" value="KAJ2897810.1"/>
    <property type="molecule type" value="Genomic_DNA"/>
</dbReference>
<sequence>MTSIALSKNDVNVLEKIKDPESNPSCAAFIDPELARDPHIIDQGLYERLVQMERDILLSAQQVEMEIAELRPKSDKAPEMEYRACVESLDNMIEEFPQYASARNNRVQAMRRLYGDKILVPGKESPRNALLQNIDDVECTQAVTKILGDLDEAIRLLSPTTPFAGISPQQAKTLSKLHTQRAAVYHETSKATQEGLLRVGLERKESGWSRLQFEEAASRDFALGGKYGCDIAKGLAVSTNPTAKLCGQMVREAMKKEYGPGYGM</sequence>
<keyword evidence="3" id="KW-1185">Reference proteome</keyword>
<comment type="similarity">
    <text evidence="1">Belongs to the TTC36 family.</text>
</comment>
<protein>
    <submittedName>
        <fullName evidence="2">Uncharacterized protein</fullName>
    </submittedName>
</protein>
<evidence type="ECO:0000313" key="3">
    <source>
        <dbReference type="Proteomes" id="UP001201980"/>
    </source>
</evidence>
<dbReference type="Proteomes" id="UP001201980">
    <property type="component" value="Unassembled WGS sequence"/>
</dbReference>
<dbReference type="AlphaFoldDB" id="A0AAD5RMG8"/>
<evidence type="ECO:0000313" key="2">
    <source>
        <dbReference type="EMBL" id="KAJ2897810.1"/>
    </source>
</evidence>
<accession>A0AAD5RMG8</accession>
<name>A0AAD5RMG8_9PEZI</name>
<evidence type="ECO:0000256" key="1">
    <source>
        <dbReference type="ARBA" id="ARBA00006995"/>
    </source>
</evidence>
<dbReference type="PANTHER" id="PTHR21405">
    <property type="entry name" value="CDNA SEQUENCE BC021608"/>
    <property type="match status" value="1"/>
</dbReference>
<dbReference type="GO" id="GO:0006570">
    <property type="term" value="P:tyrosine metabolic process"/>
    <property type="evidence" value="ECO:0007669"/>
    <property type="project" value="TreeGrafter"/>
</dbReference>
<proteinExistence type="inferred from homology"/>
<dbReference type="InterPro" id="IPR038906">
    <property type="entry name" value="TTC36"/>
</dbReference>